<gene>
    <name evidence="1" type="ORF">K435DRAFT_904777</name>
</gene>
<dbReference type="EMBL" id="ML181301">
    <property type="protein sequence ID" value="THU75988.1"/>
    <property type="molecule type" value="Genomic_DNA"/>
</dbReference>
<name>A0A4S8KLB4_DENBC</name>
<proteinExistence type="predicted"/>
<dbReference type="PANTHER" id="PTHR46579">
    <property type="entry name" value="F5/8 TYPE C DOMAIN-CONTAINING PROTEIN-RELATED"/>
    <property type="match status" value="1"/>
</dbReference>
<accession>A0A4S8KLB4</accession>
<evidence type="ECO:0000313" key="1">
    <source>
        <dbReference type="EMBL" id="THU75988.1"/>
    </source>
</evidence>
<dbReference type="PANTHER" id="PTHR46579:SF1">
    <property type="entry name" value="F5_8 TYPE C DOMAIN-CONTAINING PROTEIN"/>
    <property type="match status" value="1"/>
</dbReference>
<sequence length="413" mass="47720">MHWPTLNKGQLFTDLWRGTMKSYGADKDRSSWIWRVLTGKTWESHGTTVAMSTTYIPSSFDRPPRNIAQKINSGYKACEYALWIYGLAPALLRDILPRAHWINFCKYVAGMKILLSTSIKREDVDHAEVLLCEFVKGFEELYYQRNADRLHFVRQTIHWTTETLIGNTGEEIHSDKDPYSNASQRYILRATTNALNVMYPQIKLTTPEATRTTNSFDLGDGFSFIPRHELTSTPVSDLEAQAILSYLHENVEGNHDRWSRTVTRWAKLRLPNGQMARSTWHEERSNQKVRIARMVKIIDQGETYVGEIRYFFYFREEVTNHVHPLCVVSLFSPPDQELLKLSEHTVYLAQHQGDQALRVFNAKKIDSVVAMVPDFRAQSDGSVDVIDGQYFLVEKPYKKLRTLSGELEEDSND</sequence>
<organism evidence="1 2">
    <name type="scientific">Dendrothele bispora (strain CBS 962.96)</name>
    <dbReference type="NCBI Taxonomy" id="1314807"/>
    <lineage>
        <taxon>Eukaryota</taxon>
        <taxon>Fungi</taxon>
        <taxon>Dikarya</taxon>
        <taxon>Basidiomycota</taxon>
        <taxon>Agaricomycotina</taxon>
        <taxon>Agaricomycetes</taxon>
        <taxon>Agaricomycetidae</taxon>
        <taxon>Agaricales</taxon>
        <taxon>Agaricales incertae sedis</taxon>
        <taxon>Dendrothele</taxon>
    </lineage>
</organism>
<reference evidence="1 2" key="1">
    <citation type="journal article" date="2019" name="Nat. Ecol. Evol.">
        <title>Megaphylogeny resolves global patterns of mushroom evolution.</title>
        <authorList>
            <person name="Varga T."/>
            <person name="Krizsan K."/>
            <person name="Foldi C."/>
            <person name="Dima B."/>
            <person name="Sanchez-Garcia M."/>
            <person name="Sanchez-Ramirez S."/>
            <person name="Szollosi G.J."/>
            <person name="Szarkandi J.G."/>
            <person name="Papp V."/>
            <person name="Albert L."/>
            <person name="Andreopoulos W."/>
            <person name="Angelini C."/>
            <person name="Antonin V."/>
            <person name="Barry K.W."/>
            <person name="Bougher N.L."/>
            <person name="Buchanan P."/>
            <person name="Buyck B."/>
            <person name="Bense V."/>
            <person name="Catcheside P."/>
            <person name="Chovatia M."/>
            <person name="Cooper J."/>
            <person name="Damon W."/>
            <person name="Desjardin D."/>
            <person name="Finy P."/>
            <person name="Geml J."/>
            <person name="Haridas S."/>
            <person name="Hughes K."/>
            <person name="Justo A."/>
            <person name="Karasinski D."/>
            <person name="Kautmanova I."/>
            <person name="Kiss B."/>
            <person name="Kocsube S."/>
            <person name="Kotiranta H."/>
            <person name="LaButti K.M."/>
            <person name="Lechner B.E."/>
            <person name="Liimatainen K."/>
            <person name="Lipzen A."/>
            <person name="Lukacs Z."/>
            <person name="Mihaltcheva S."/>
            <person name="Morgado L.N."/>
            <person name="Niskanen T."/>
            <person name="Noordeloos M.E."/>
            <person name="Ohm R.A."/>
            <person name="Ortiz-Santana B."/>
            <person name="Ovrebo C."/>
            <person name="Racz N."/>
            <person name="Riley R."/>
            <person name="Savchenko A."/>
            <person name="Shiryaev A."/>
            <person name="Soop K."/>
            <person name="Spirin V."/>
            <person name="Szebenyi C."/>
            <person name="Tomsovsky M."/>
            <person name="Tulloss R.E."/>
            <person name="Uehling J."/>
            <person name="Grigoriev I.V."/>
            <person name="Vagvolgyi C."/>
            <person name="Papp T."/>
            <person name="Martin F.M."/>
            <person name="Miettinen O."/>
            <person name="Hibbett D.S."/>
            <person name="Nagy L.G."/>
        </authorList>
    </citation>
    <scope>NUCLEOTIDE SEQUENCE [LARGE SCALE GENOMIC DNA]</scope>
    <source>
        <strain evidence="1 2">CBS 962.96</strain>
    </source>
</reference>
<dbReference type="AlphaFoldDB" id="A0A4S8KLB4"/>
<dbReference type="OrthoDB" id="2669721at2759"/>
<evidence type="ECO:0000313" key="2">
    <source>
        <dbReference type="Proteomes" id="UP000297245"/>
    </source>
</evidence>
<dbReference type="Proteomes" id="UP000297245">
    <property type="component" value="Unassembled WGS sequence"/>
</dbReference>
<protein>
    <submittedName>
        <fullName evidence="1">Uncharacterized protein</fullName>
    </submittedName>
</protein>
<keyword evidence="2" id="KW-1185">Reference proteome</keyword>